<organism evidence="3 4">
    <name type="scientific">Spirochaeta africana (strain ATCC 700263 / DSM 8902 / Z-7692)</name>
    <dbReference type="NCBI Taxonomy" id="889378"/>
    <lineage>
        <taxon>Bacteria</taxon>
        <taxon>Pseudomonadati</taxon>
        <taxon>Spirochaetota</taxon>
        <taxon>Spirochaetia</taxon>
        <taxon>Spirochaetales</taxon>
        <taxon>Spirochaetaceae</taxon>
        <taxon>Spirochaeta</taxon>
    </lineage>
</organism>
<dbReference type="OrthoDB" id="7172943at2"/>
<dbReference type="PATRIC" id="fig|889378.3.peg.1090"/>
<evidence type="ECO:0000256" key="1">
    <source>
        <dbReference type="SAM" id="Phobius"/>
    </source>
</evidence>
<dbReference type="EMBL" id="CP003282">
    <property type="protein sequence ID" value="AFG37176.1"/>
    <property type="molecule type" value="Genomic_DNA"/>
</dbReference>
<keyword evidence="1" id="KW-1133">Transmembrane helix</keyword>
<accession>H9UI33</accession>
<keyword evidence="2" id="KW-0732">Signal</keyword>
<dbReference type="AlphaFoldDB" id="H9UI33"/>
<dbReference type="KEGG" id="sfc:Spiaf_1089"/>
<keyword evidence="1" id="KW-0812">Transmembrane</keyword>
<dbReference type="Proteomes" id="UP000007383">
    <property type="component" value="Chromosome"/>
</dbReference>
<keyword evidence="1" id="KW-0472">Membrane</keyword>
<proteinExistence type="predicted"/>
<evidence type="ECO:0000313" key="4">
    <source>
        <dbReference type="Proteomes" id="UP000007383"/>
    </source>
</evidence>
<gene>
    <name evidence="3" type="ordered locus">Spiaf_1089</name>
</gene>
<dbReference type="STRING" id="889378.Spiaf_1089"/>
<feature type="transmembrane region" description="Helical" evidence="1">
    <location>
        <begin position="168"/>
        <end position="188"/>
    </location>
</feature>
<reference evidence="4" key="1">
    <citation type="journal article" date="2013" name="Stand. Genomic Sci.">
        <title>Complete genome sequence of the halophilic bacterium Spirochaeta africana type strain (Z-7692(T)) from the alkaline Lake Magadi in the East African Rift.</title>
        <authorList>
            <person name="Liolos K."/>
            <person name="Abt B."/>
            <person name="Scheuner C."/>
            <person name="Teshima H."/>
            <person name="Held B."/>
            <person name="Lapidus A."/>
            <person name="Nolan M."/>
            <person name="Lucas S."/>
            <person name="Deshpande S."/>
            <person name="Cheng J.F."/>
            <person name="Tapia R."/>
            <person name="Goodwin L.A."/>
            <person name="Pitluck S."/>
            <person name="Pagani I."/>
            <person name="Ivanova N."/>
            <person name="Mavromatis K."/>
            <person name="Mikhailova N."/>
            <person name="Huntemann M."/>
            <person name="Pati A."/>
            <person name="Chen A."/>
            <person name="Palaniappan K."/>
            <person name="Land M."/>
            <person name="Rohde M."/>
            <person name="Tindall B.J."/>
            <person name="Detter J.C."/>
            <person name="Goker M."/>
            <person name="Bristow J."/>
            <person name="Eisen J.A."/>
            <person name="Markowitz V."/>
            <person name="Hugenholtz P."/>
            <person name="Woyke T."/>
            <person name="Klenk H.P."/>
            <person name="Kyrpides N.C."/>
        </authorList>
    </citation>
    <scope>NUCLEOTIDE SEQUENCE</scope>
    <source>
        <strain evidence="4">ATCC 700263 / DSM 8902 / Z-7692</strain>
    </source>
</reference>
<feature type="signal peptide" evidence="2">
    <location>
        <begin position="1"/>
        <end position="27"/>
    </location>
</feature>
<sequence>MKSLRTWGVRTLAALTALLYFSSCVTATVYQPQRSSGYGYQDRPMRERDTELGSWYQLTFTGNENTSRSNVETFFWARAGELALKNNYRYVVATNVREQRHREVEKFTESDSQGREYTRERVLTSYTYTGNVYVTNHPDSAPAGYTVFDARELYDKGQALNTSELNQAVVYTVLVGVVIVAAIGFGLANSDDDR</sequence>
<evidence type="ECO:0000256" key="2">
    <source>
        <dbReference type="SAM" id="SignalP"/>
    </source>
</evidence>
<dbReference type="RefSeq" id="WP_014455168.1">
    <property type="nucleotide sequence ID" value="NC_017098.1"/>
</dbReference>
<dbReference type="HOGENOM" id="CLU_1401686_0_0_12"/>
<evidence type="ECO:0000313" key="3">
    <source>
        <dbReference type="EMBL" id="AFG37176.1"/>
    </source>
</evidence>
<keyword evidence="4" id="KW-1185">Reference proteome</keyword>
<evidence type="ECO:0008006" key="5">
    <source>
        <dbReference type="Google" id="ProtNLM"/>
    </source>
</evidence>
<protein>
    <recommendedName>
        <fullName evidence="5">Lipoprotein</fullName>
    </recommendedName>
</protein>
<feature type="chain" id="PRO_5003623605" description="Lipoprotein" evidence="2">
    <location>
        <begin position="28"/>
        <end position="194"/>
    </location>
</feature>
<dbReference type="NCBIfam" id="NF047637">
    <property type="entry name" value="lipo_CC0125"/>
    <property type="match status" value="1"/>
</dbReference>
<name>H9UI33_SPIAZ</name>